<protein>
    <recommendedName>
        <fullName evidence="2">Protochlamydia outer membrane protein domain-containing protein</fullName>
    </recommendedName>
</protein>
<dbReference type="InterPro" id="IPR020080">
    <property type="entry name" value="OM_adhesin/peptidase_omptin"/>
</dbReference>
<keyword evidence="4" id="KW-1185">Reference proteome</keyword>
<dbReference type="Proteomes" id="UP000295197">
    <property type="component" value="Unassembled WGS sequence"/>
</dbReference>
<dbReference type="Gene3D" id="2.40.128.90">
    <property type="entry name" value="OMPT-like"/>
    <property type="match status" value="1"/>
</dbReference>
<dbReference type="GO" id="GO:0004190">
    <property type="term" value="F:aspartic-type endopeptidase activity"/>
    <property type="evidence" value="ECO:0007669"/>
    <property type="project" value="InterPro"/>
</dbReference>
<organism evidence="3 4">
    <name type="scientific">Sphingobacterium alimentarium</name>
    <dbReference type="NCBI Taxonomy" id="797292"/>
    <lineage>
        <taxon>Bacteria</taxon>
        <taxon>Pseudomonadati</taxon>
        <taxon>Bacteroidota</taxon>
        <taxon>Sphingobacteriia</taxon>
        <taxon>Sphingobacteriales</taxon>
        <taxon>Sphingobacteriaceae</taxon>
        <taxon>Sphingobacterium</taxon>
    </lineage>
</organism>
<evidence type="ECO:0000259" key="2">
    <source>
        <dbReference type="Pfam" id="PF17251"/>
    </source>
</evidence>
<proteinExistence type="predicted"/>
<evidence type="ECO:0000256" key="1">
    <source>
        <dbReference type="SAM" id="SignalP"/>
    </source>
</evidence>
<dbReference type="InterPro" id="IPR035163">
    <property type="entry name" value="Pom"/>
</dbReference>
<accession>A0A4R3W3C9</accession>
<keyword evidence="1" id="KW-0732">Signal</keyword>
<dbReference type="RefSeq" id="WP_132776218.1">
    <property type="nucleotide sequence ID" value="NZ_SMBZ01000002.1"/>
</dbReference>
<dbReference type="SUPFAM" id="SSF69917">
    <property type="entry name" value="OMPT-like"/>
    <property type="match status" value="1"/>
</dbReference>
<evidence type="ECO:0000313" key="3">
    <source>
        <dbReference type="EMBL" id="TCV20411.1"/>
    </source>
</evidence>
<evidence type="ECO:0000313" key="4">
    <source>
        <dbReference type="Proteomes" id="UP000295197"/>
    </source>
</evidence>
<feature type="chain" id="PRO_5020549845" description="Protochlamydia outer membrane protein domain-containing protein" evidence="1">
    <location>
        <begin position="20"/>
        <end position="314"/>
    </location>
</feature>
<feature type="signal peptide" evidence="1">
    <location>
        <begin position="1"/>
        <end position="19"/>
    </location>
</feature>
<dbReference type="OrthoDB" id="5566985at2"/>
<dbReference type="Pfam" id="PF17251">
    <property type="entry name" value="Pom"/>
    <property type="match status" value="1"/>
</dbReference>
<comment type="caution">
    <text evidence="3">The sequence shown here is derived from an EMBL/GenBank/DDBJ whole genome shotgun (WGS) entry which is preliminary data.</text>
</comment>
<feature type="domain" description="Protochlamydia outer membrane protein" evidence="2">
    <location>
        <begin position="50"/>
        <end position="292"/>
    </location>
</feature>
<dbReference type="AlphaFoldDB" id="A0A4R3W3C9"/>
<sequence length="314" mass="35612">MNKLLFLGLSFFWANFCFAQSPNSIHEPDVTSITIQPKIGYSISKSSFNIAGNELGQNPTVLSELIWDPTNALEYGIESTLSHKKLFLRTDIALQSTLYGNVSDIDYDGDNRTSPYSTLYLSNHKGLGYSLKIQPGYYWTRSNKTSFATYASLDYSGRKLYLLNDKDWQTNNTNYIPGLNSYYNYRFPSYGVGVLLDQRLSNTLSTQIALEGYVSQYAAYGNWNLIDDFEKPKSYEHKGTGKKINARLGLSYHLTARTSLGIEYNLNHFGVSNGKDYLYSKSSGLLKARLNDANETRQAFLFNLRYSLPFVHSN</sequence>
<name>A0A4R3W3C9_9SPHI</name>
<reference evidence="3 4" key="1">
    <citation type="submission" date="2019-03" db="EMBL/GenBank/DDBJ databases">
        <title>Genomic Encyclopedia of Type Strains, Phase IV (KMG-IV): sequencing the most valuable type-strain genomes for metagenomic binning, comparative biology and taxonomic classification.</title>
        <authorList>
            <person name="Goeker M."/>
        </authorList>
    </citation>
    <scope>NUCLEOTIDE SEQUENCE [LARGE SCALE GENOMIC DNA]</scope>
    <source>
        <strain evidence="3 4">DSM 22362</strain>
    </source>
</reference>
<dbReference type="EMBL" id="SMBZ01000002">
    <property type="protein sequence ID" value="TCV20411.1"/>
    <property type="molecule type" value="Genomic_DNA"/>
</dbReference>
<gene>
    <name evidence="3" type="ORF">EDC17_1002124</name>
</gene>
<dbReference type="InterPro" id="IPR053724">
    <property type="entry name" value="OMP_A26_sf"/>
</dbReference>